<sequence>MDTKQAIAVSVDSELAFHEFFSRKRLPHTSHLHRGKTNRNRAIGWSQTGHFVLPDSGEATGVVSGVRYGLVLVCKDRSGVVSD</sequence>
<dbReference type="RefSeq" id="WP_008668108.1">
    <property type="nucleotide sequence ID" value="NZ_ANOF01000111.1"/>
</dbReference>
<dbReference type="Proteomes" id="UP000011996">
    <property type="component" value="Unassembled WGS sequence"/>
</dbReference>
<organism evidence="1 2">
    <name type="scientific">Rhodopirellula europaea SH398</name>
    <dbReference type="NCBI Taxonomy" id="1263868"/>
    <lineage>
        <taxon>Bacteria</taxon>
        <taxon>Pseudomonadati</taxon>
        <taxon>Planctomycetota</taxon>
        <taxon>Planctomycetia</taxon>
        <taxon>Pirellulales</taxon>
        <taxon>Pirellulaceae</taxon>
        <taxon>Rhodopirellula</taxon>
    </lineage>
</organism>
<protein>
    <submittedName>
        <fullName evidence="1">Uncharacterized protein</fullName>
    </submittedName>
</protein>
<proteinExistence type="predicted"/>
<dbReference type="STRING" id="1263868.RESH_03488"/>
<evidence type="ECO:0000313" key="2">
    <source>
        <dbReference type="Proteomes" id="UP000011996"/>
    </source>
</evidence>
<gene>
    <name evidence="1" type="ORF">RESH_03488</name>
</gene>
<accession>M5SDW5</accession>
<name>M5SDW5_9BACT</name>
<dbReference type="AlphaFoldDB" id="M5SDW5"/>
<dbReference type="PATRIC" id="fig|1263868.3.peg.3760"/>
<comment type="caution">
    <text evidence="1">The sequence shown here is derived from an EMBL/GenBank/DDBJ whole genome shotgun (WGS) entry which is preliminary data.</text>
</comment>
<reference evidence="1 2" key="1">
    <citation type="journal article" date="2013" name="Mar. Genomics">
        <title>Expression of sulfatases in Rhodopirellula baltica and the diversity of sulfatases in the genus Rhodopirellula.</title>
        <authorList>
            <person name="Wegner C.E."/>
            <person name="Richter-Heitmann T."/>
            <person name="Klindworth A."/>
            <person name="Klockow C."/>
            <person name="Richter M."/>
            <person name="Achstetter T."/>
            <person name="Glockner F.O."/>
            <person name="Harder J."/>
        </authorList>
    </citation>
    <scope>NUCLEOTIDE SEQUENCE [LARGE SCALE GENOMIC DNA]</scope>
    <source>
        <strain evidence="1 2">SH398</strain>
    </source>
</reference>
<dbReference type="EMBL" id="ANOF01000111">
    <property type="protein sequence ID" value="EMI25867.1"/>
    <property type="molecule type" value="Genomic_DNA"/>
</dbReference>
<evidence type="ECO:0000313" key="1">
    <source>
        <dbReference type="EMBL" id="EMI25867.1"/>
    </source>
</evidence>